<dbReference type="STRING" id="655353.SAMN04488056_103330"/>
<dbReference type="InterPro" id="IPR009333">
    <property type="entry name" value="DUF992"/>
</dbReference>
<feature type="chain" id="PRO_5011613081" description="DUF992 domain-containing protein" evidence="1">
    <location>
        <begin position="25"/>
        <end position="164"/>
    </location>
</feature>
<reference evidence="2 3" key="1">
    <citation type="submission" date="2016-10" db="EMBL/GenBank/DDBJ databases">
        <authorList>
            <person name="de Groot N.N."/>
        </authorList>
    </citation>
    <scope>NUCLEOTIDE SEQUENCE [LARGE SCALE GENOMIC DNA]</scope>
    <source>
        <strain evidence="2 3">CGMCC 1.9157</strain>
    </source>
</reference>
<evidence type="ECO:0000256" key="1">
    <source>
        <dbReference type="SAM" id="SignalP"/>
    </source>
</evidence>
<evidence type="ECO:0008006" key="4">
    <source>
        <dbReference type="Google" id="ProtNLM"/>
    </source>
</evidence>
<sequence length="164" mass="16914">MTRFMKYLFMATLPALALSTPAAADTIDRVEIGQLDCAVKGGEGFVFKSTKDLSCTFKSAEAGVPDEAYFGAINKFGLDIGTTDHGVISWLVMAPTTDDYRPGALAGDYAGVSAQATVGAGVGGNLLVGGSDETIALQPLSVSAQTGLNFALAVSELQLRSLAD</sequence>
<dbReference type="Pfam" id="PF06186">
    <property type="entry name" value="DUF992"/>
    <property type="match status" value="1"/>
</dbReference>
<accession>A0A1I5ET60</accession>
<evidence type="ECO:0000313" key="3">
    <source>
        <dbReference type="Proteomes" id="UP000199236"/>
    </source>
</evidence>
<keyword evidence="3" id="KW-1185">Reference proteome</keyword>
<organism evidence="2 3">
    <name type="scientific">Cohaesibacter marisflavi</name>
    <dbReference type="NCBI Taxonomy" id="655353"/>
    <lineage>
        <taxon>Bacteria</taxon>
        <taxon>Pseudomonadati</taxon>
        <taxon>Pseudomonadota</taxon>
        <taxon>Alphaproteobacteria</taxon>
        <taxon>Hyphomicrobiales</taxon>
        <taxon>Cohaesibacteraceae</taxon>
    </lineage>
</organism>
<dbReference type="EMBL" id="FOVR01000003">
    <property type="protein sequence ID" value="SFO14570.1"/>
    <property type="molecule type" value="Genomic_DNA"/>
</dbReference>
<gene>
    <name evidence="2" type="ORF">SAMN04488056_103330</name>
</gene>
<protein>
    <recommendedName>
        <fullName evidence="4">DUF992 domain-containing protein</fullName>
    </recommendedName>
</protein>
<dbReference type="RefSeq" id="WP_244544637.1">
    <property type="nucleotide sequence ID" value="NZ_FOVR01000003.1"/>
</dbReference>
<proteinExistence type="predicted"/>
<name>A0A1I5ET60_9HYPH</name>
<feature type="signal peptide" evidence="1">
    <location>
        <begin position="1"/>
        <end position="24"/>
    </location>
</feature>
<evidence type="ECO:0000313" key="2">
    <source>
        <dbReference type="EMBL" id="SFO14570.1"/>
    </source>
</evidence>
<keyword evidence="1" id="KW-0732">Signal</keyword>
<dbReference type="Proteomes" id="UP000199236">
    <property type="component" value="Unassembled WGS sequence"/>
</dbReference>
<dbReference type="AlphaFoldDB" id="A0A1I5ET60"/>